<protein>
    <submittedName>
        <fullName evidence="1">Uncharacterized protein</fullName>
    </submittedName>
</protein>
<comment type="caution">
    <text evidence="1">The sequence shown here is derived from an EMBL/GenBank/DDBJ whole genome shotgun (WGS) entry which is preliminary data.</text>
</comment>
<sequence>MELYLCFYFLPFSVPGYLNSELANNYLHSRNVSGVTSNSIRLNIFMHSWFDLLFGYFIVFPRNESSDVGALSGISGGLVSLVAINKIPNYFETTRNPQTEKIQGDNGVYLASLPRVII</sequence>
<dbReference type="AlphaFoldDB" id="A0AAV4QEV8"/>
<keyword evidence="2" id="KW-1185">Reference proteome</keyword>
<evidence type="ECO:0000313" key="2">
    <source>
        <dbReference type="Proteomes" id="UP001054945"/>
    </source>
</evidence>
<dbReference type="EMBL" id="BPLR01006008">
    <property type="protein sequence ID" value="GIY06876.1"/>
    <property type="molecule type" value="Genomic_DNA"/>
</dbReference>
<evidence type="ECO:0000313" key="1">
    <source>
        <dbReference type="EMBL" id="GIY06876.1"/>
    </source>
</evidence>
<accession>A0AAV4QEV8</accession>
<proteinExistence type="predicted"/>
<reference evidence="1 2" key="1">
    <citation type="submission" date="2021-06" db="EMBL/GenBank/DDBJ databases">
        <title>Caerostris extrusa draft genome.</title>
        <authorList>
            <person name="Kono N."/>
            <person name="Arakawa K."/>
        </authorList>
    </citation>
    <scope>NUCLEOTIDE SEQUENCE [LARGE SCALE GENOMIC DNA]</scope>
</reference>
<dbReference type="Proteomes" id="UP001054945">
    <property type="component" value="Unassembled WGS sequence"/>
</dbReference>
<gene>
    <name evidence="1" type="ORF">CEXT_123561</name>
</gene>
<organism evidence="1 2">
    <name type="scientific">Caerostris extrusa</name>
    <name type="common">Bark spider</name>
    <name type="synonym">Caerostris bankana</name>
    <dbReference type="NCBI Taxonomy" id="172846"/>
    <lineage>
        <taxon>Eukaryota</taxon>
        <taxon>Metazoa</taxon>
        <taxon>Ecdysozoa</taxon>
        <taxon>Arthropoda</taxon>
        <taxon>Chelicerata</taxon>
        <taxon>Arachnida</taxon>
        <taxon>Araneae</taxon>
        <taxon>Araneomorphae</taxon>
        <taxon>Entelegynae</taxon>
        <taxon>Araneoidea</taxon>
        <taxon>Araneidae</taxon>
        <taxon>Caerostris</taxon>
    </lineage>
</organism>
<name>A0AAV4QEV8_CAEEX</name>